<feature type="compositionally biased region" description="Low complexity" evidence="1">
    <location>
        <begin position="199"/>
        <end position="216"/>
    </location>
</feature>
<dbReference type="RefSeq" id="WP_345392170.1">
    <property type="nucleotide sequence ID" value="NZ_BAABLA010000007.1"/>
</dbReference>
<organism evidence="4 5">
    <name type="scientific">Haloechinothrix salitolerans</name>
    <dbReference type="NCBI Taxonomy" id="926830"/>
    <lineage>
        <taxon>Bacteria</taxon>
        <taxon>Bacillati</taxon>
        <taxon>Actinomycetota</taxon>
        <taxon>Actinomycetes</taxon>
        <taxon>Pseudonocardiales</taxon>
        <taxon>Pseudonocardiaceae</taxon>
        <taxon>Haloechinothrix</taxon>
    </lineage>
</organism>
<feature type="compositionally biased region" description="Pro residues" evidence="1">
    <location>
        <begin position="217"/>
        <end position="229"/>
    </location>
</feature>
<feature type="compositionally biased region" description="Pro residues" evidence="1">
    <location>
        <begin position="177"/>
        <end position="198"/>
    </location>
</feature>
<keyword evidence="3" id="KW-0732">Signal</keyword>
<dbReference type="Proteomes" id="UP001596337">
    <property type="component" value="Unassembled WGS sequence"/>
</dbReference>
<feature type="compositionally biased region" description="Low complexity" evidence="1">
    <location>
        <begin position="230"/>
        <end position="247"/>
    </location>
</feature>
<feature type="transmembrane region" description="Helical" evidence="2">
    <location>
        <begin position="252"/>
        <end position="272"/>
    </location>
</feature>
<evidence type="ECO:0008006" key="6">
    <source>
        <dbReference type="Google" id="ProtNLM"/>
    </source>
</evidence>
<keyword evidence="2" id="KW-1133">Transmembrane helix</keyword>
<evidence type="ECO:0000256" key="2">
    <source>
        <dbReference type="SAM" id="Phobius"/>
    </source>
</evidence>
<feature type="compositionally biased region" description="Polar residues" evidence="1">
    <location>
        <begin position="64"/>
        <end position="100"/>
    </location>
</feature>
<sequence length="282" mass="27970">MRGAARVAAVSATAIVLTFGFVAAGAGAEPSGNGNGAEASASAQGKPDDTGKPDEKGKPRSNRGKGQSPQGTSSQGKPSSEDTNSPQPPSNADYSGNGANTHGPYDSTRDGSPSRNGNGDGKAKGKPCAGCVGKADNKNPPGQMPGGSDPNAGYECDTNSGIGKSNPAHTSCQEQPPTTPPETTPPETTPPETTPPEGTPTTTTEPPTTTDTTPPETSTPPAPTPPGETQPPAGGEAPEAAPETLPTTGVNATLPVLGGLAAVLIGGILLLLGRRWASARQR</sequence>
<feature type="compositionally biased region" description="Polar residues" evidence="1">
    <location>
        <begin position="157"/>
        <end position="175"/>
    </location>
</feature>
<feature type="signal peptide" evidence="3">
    <location>
        <begin position="1"/>
        <end position="28"/>
    </location>
</feature>
<reference evidence="5" key="1">
    <citation type="journal article" date="2019" name="Int. J. Syst. Evol. Microbiol.">
        <title>The Global Catalogue of Microorganisms (GCM) 10K type strain sequencing project: providing services to taxonomists for standard genome sequencing and annotation.</title>
        <authorList>
            <consortium name="The Broad Institute Genomics Platform"/>
            <consortium name="The Broad Institute Genome Sequencing Center for Infectious Disease"/>
            <person name="Wu L."/>
            <person name="Ma J."/>
        </authorList>
    </citation>
    <scope>NUCLEOTIDE SEQUENCE [LARGE SCALE GENOMIC DNA]</scope>
    <source>
        <strain evidence="5">KCTC 32255</strain>
    </source>
</reference>
<comment type="caution">
    <text evidence="4">The sequence shown here is derived from an EMBL/GenBank/DDBJ whole genome shotgun (WGS) entry which is preliminary data.</text>
</comment>
<name>A0ABW2BS77_9PSEU</name>
<protein>
    <recommendedName>
        <fullName evidence="6">LPXTG-motif cell wall anchor domain-containing protein</fullName>
    </recommendedName>
</protein>
<keyword evidence="2" id="KW-0812">Transmembrane</keyword>
<dbReference type="EMBL" id="JBHSXX010000001">
    <property type="protein sequence ID" value="MFC6865663.1"/>
    <property type="molecule type" value="Genomic_DNA"/>
</dbReference>
<feature type="region of interest" description="Disordered" evidence="1">
    <location>
        <begin position="25"/>
        <end position="247"/>
    </location>
</feature>
<accession>A0ABW2BS77</accession>
<evidence type="ECO:0000313" key="5">
    <source>
        <dbReference type="Proteomes" id="UP001596337"/>
    </source>
</evidence>
<feature type="chain" id="PRO_5046007369" description="LPXTG-motif cell wall anchor domain-containing protein" evidence="3">
    <location>
        <begin position="29"/>
        <end position="282"/>
    </location>
</feature>
<feature type="compositionally biased region" description="Basic and acidic residues" evidence="1">
    <location>
        <begin position="46"/>
        <end position="58"/>
    </location>
</feature>
<evidence type="ECO:0000256" key="1">
    <source>
        <dbReference type="SAM" id="MobiDB-lite"/>
    </source>
</evidence>
<evidence type="ECO:0000313" key="4">
    <source>
        <dbReference type="EMBL" id="MFC6865663.1"/>
    </source>
</evidence>
<gene>
    <name evidence="4" type="ORF">ACFQGD_00725</name>
</gene>
<evidence type="ECO:0000256" key="3">
    <source>
        <dbReference type="SAM" id="SignalP"/>
    </source>
</evidence>
<proteinExistence type="predicted"/>
<keyword evidence="5" id="KW-1185">Reference proteome</keyword>
<feature type="compositionally biased region" description="Low complexity" evidence="1">
    <location>
        <begin position="36"/>
        <end position="45"/>
    </location>
</feature>
<keyword evidence="2" id="KW-0472">Membrane</keyword>